<dbReference type="Gene3D" id="3.30.40.10">
    <property type="entry name" value="Zinc/RING finger domain, C3HC4 (zinc finger)"/>
    <property type="match status" value="1"/>
</dbReference>
<dbReference type="AlphaFoldDB" id="A0A8H6AYC5"/>
<feature type="compositionally biased region" description="Polar residues" evidence="9">
    <location>
        <begin position="425"/>
        <end position="437"/>
    </location>
</feature>
<feature type="domain" description="RING-type" evidence="12">
    <location>
        <begin position="353"/>
        <end position="395"/>
    </location>
</feature>
<feature type="signal peptide" evidence="11">
    <location>
        <begin position="1"/>
        <end position="26"/>
    </location>
</feature>
<evidence type="ECO:0000313" key="14">
    <source>
        <dbReference type="Proteomes" id="UP000531561"/>
    </source>
</evidence>
<keyword evidence="6 10" id="KW-1133">Transmembrane helix</keyword>
<dbReference type="PANTHER" id="PTHR46539">
    <property type="entry name" value="E3 UBIQUITIN-PROTEIN LIGASE ATL42"/>
    <property type="match status" value="1"/>
</dbReference>
<evidence type="ECO:0000256" key="4">
    <source>
        <dbReference type="ARBA" id="ARBA00022771"/>
    </source>
</evidence>
<dbReference type="Proteomes" id="UP000531561">
    <property type="component" value="Unassembled WGS sequence"/>
</dbReference>
<dbReference type="InterPro" id="IPR013083">
    <property type="entry name" value="Znf_RING/FYVE/PHD"/>
</dbReference>
<dbReference type="SUPFAM" id="SSF57850">
    <property type="entry name" value="RING/U-box"/>
    <property type="match status" value="1"/>
</dbReference>
<feature type="region of interest" description="Disordered" evidence="9">
    <location>
        <begin position="325"/>
        <end position="345"/>
    </location>
</feature>
<comment type="caution">
    <text evidence="13">The sequence shown here is derived from an EMBL/GenBank/DDBJ whole genome shotgun (WGS) entry which is preliminary data.</text>
</comment>
<feature type="region of interest" description="Disordered" evidence="9">
    <location>
        <begin position="404"/>
        <end position="442"/>
    </location>
</feature>
<evidence type="ECO:0000256" key="2">
    <source>
        <dbReference type="ARBA" id="ARBA00022692"/>
    </source>
</evidence>
<keyword evidence="2 10" id="KW-0812">Transmembrane</keyword>
<dbReference type="PANTHER" id="PTHR46539:SF1">
    <property type="entry name" value="E3 UBIQUITIN-PROTEIN LIGASE ATL42"/>
    <property type="match status" value="1"/>
</dbReference>
<proteinExistence type="predicted"/>
<dbReference type="GO" id="GO:0016020">
    <property type="term" value="C:membrane"/>
    <property type="evidence" value="ECO:0007669"/>
    <property type="project" value="UniProtKB-SubCell"/>
</dbReference>
<dbReference type="CDD" id="cd16454">
    <property type="entry name" value="RING-H2_PA-TM-RING"/>
    <property type="match status" value="1"/>
</dbReference>
<keyword evidence="11" id="KW-0732">Signal</keyword>
<dbReference type="OrthoDB" id="8062037at2759"/>
<evidence type="ECO:0000256" key="11">
    <source>
        <dbReference type="SAM" id="SignalP"/>
    </source>
</evidence>
<feature type="compositionally biased region" description="Low complexity" evidence="9">
    <location>
        <begin position="503"/>
        <end position="516"/>
    </location>
</feature>
<gene>
    <name evidence="13" type="ORF">Bfra_002440</name>
</gene>
<evidence type="ECO:0000256" key="1">
    <source>
        <dbReference type="ARBA" id="ARBA00004370"/>
    </source>
</evidence>
<evidence type="ECO:0000256" key="8">
    <source>
        <dbReference type="PROSITE-ProRule" id="PRU00175"/>
    </source>
</evidence>
<dbReference type="SMART" id="SM00184">
    <property type="entry name" value="RING"/>
    <property type="match status" value="1"/>
</dbReference>
<reference evidence="13 14" key="1">
    <citation type="journal article" date="2020" name="Phytopathology">
        <title>A high-quality genome resource of Botrytis fragariae, a new and rapidly spreading fungal pathogen causing strawberry gray mold in the U.S.A.</title>
        <authorList>
            <person name="Wu Y."/>
            <person name="Saski C.A."/>
            <person name="Schnabel G."/>
            <person name="Xiao S."/>
            <person name="Hu M."/>
        </authorList>
    </citation>
    <scope>NUCLEOTIDE SEQUENCE [LARGE SCALE GENOMIC DNA]</scope>
    <source>
        <strain evidence="13 14">BVB16</strain>
    </source>
</reference>
<keyword evidence="4 8" id="KW-0863">Zinc-finger</keyword>
<feature type="region of interest" description="Disordered" evidence="9">
    <location>
        <begin position="466"/>
        <end position="516"/>
    </location>
</feature>
<evidence type="ECO:0000256" key="7">
    <source>
        <dbReference type="ARBA" id="ARBA00023136"/>
    </source>
</evidence>
<dbReference type="EMBL" id="JABFCT010000004">
    <property type="protein sequence ID" value="KAF5876041.1"/>
    <property type="molecule type" value="Genomic_DNA"/>
</dbReference>
<evidence type="ECO:0000256" key="3">
    <source>
        <dbReference type="ARBA" id="ARBA00022723"/>
    </source>
</evidence>
<organism evidence="13 14">
    <name type="scientific">Botrytis fragariae</name>
    <dbReference type="NCBI Taxonomy" id="1964551"/>
    <lineage>
        <taxon>Eukaryota</taxon>
        <taxon>Fungi</taxon>
        <taxon>Dikarya</taxon>
        <taxon>Ascomycota</taxon>
        <taxon>Pezizomycotina</taxon>
        <taxon>Leotiomycetes</taxon>
        <taxon>Helotiales</taxon>
        <taxon>Sclerotiniaceae</taxon>
        <taxon>Botrytis</taxon>
    </lineage>
</organism>
<feature type="transmembrane region" description="Helical" evidence="10">
    <location>
        <begin position="219"/>
        <end position="240"/>
    </location>
</feature>
<dbReference type="PROSITE" id="PS50089">
    <property type="entry name" value="ZF_RING_2"/>
    <property type="match status" value="1"/>
</dbReference>
<dbReference type="InterPro" id="IPR001841">
    <property type="entry name" value="Znf_RING"/>
</dbReference>
<comment type="subcellular location">
    <subcellularLocation>
        <location evidence="1">Membrane</location>
    </subcellularLocation>
</comment>
<keyword evidence="14" id="KW-1185">Reference proteome</keyword>
<feature type="chain" id="PRO_5034334137" evidence="11">
    <location>
        <begin position="27"/>
        <end position="516"/>
    </location>
</feature>
<dbReference type="GO" id="GO:0008270">
    <property type="term" value="F:zinc ion binding"/>
    <property type="evidence" value="ECO:0007669"/>
    <property type="project" value="UniProtKB-KW"/>
</dbReference>
<name>A0A8H6AYC5_9HELO</name>
<protein>
    <submittedName>
        <fullName evidence="13">Putative ring-7 protein</fullName>
    </submittedName>
</protein>
<evidence type="ECO:0000259" key="12">
    <source>
        <dbReference type="PROSITE" id="PS50089"/>
    </source>
</evidence>
<dbReference type="Pfam" id="PF13639">
    <property type="entry name" value="zf-RING_2"/>
    <property type="match status" value="1"/>
</dbReference>
<dbReference type="GeneID" id="59256551"/>
<keyword evidence="5" id="KW-0862">Zinc</keyword>
<sequence length="516" mass="54784">MLLPDKGGNVAKGLAILLLFVAVVAGQTSTASFSPSNDTLPSNMTNPDFELSLTSGNSDLLIRNMYNIAPLTAQAGIGQSETAVNQININGTIVFRDASTASNLSITDIAYMSCDPNESSNIDSTQAIIIAGNAQPKAILLYSLYSQECSITGDYTYGSIYTMVSTSDSMALFVTLNNYSNGSLVARFVPNQSSSDTGSASQTSNNGGPPPTTAVAMSILYSITGIITLLFLIIIATGAIRAHRHPERYGPRNAPGRPRQSRAKGLARAMLETLPIVKFGDPEPGKPGSSDIELENGSIHHVPVTSTTDTTARDTSQFPVTAAATSEKGLGAHPESGDNEASAATKETELLQCSICTEDFATGEDVRVLPCHHKYHPACIDPWLLNVSGTCPLCRHDLRPTATHAQSADDELPPPLDAGDGEAASQHTAGTSENGEASSRHRVSRLVHLRNAPPEESIATLREFAREQSQQEEAVPNQDGVEEQGRRASLAGRLRTTLRIRTRAQAPTVPETTTTT</sequence>
<evidence type="ECO:0000313" key="13">
    <source>
        <dbReference type="EMBL" id="KAF5876041.1"/>
    </source>
</evidence>
<accession>A0A8H6AYC5</accession>
<keyword evidence="3" id="KW-0479">Metal-binding</keyword>
<evidence type="ECO:0000256" key="6">
    <source>
        <dbReference type="ARBA" id="ARBA00022989"/>
    </source>
</evidence>
<evidence type="ECO:0000256" key="10">
    <source>
        <dbReference type="SAM" id="Phobius"/>
    </source>
</evidence>
<dbReference type="RefSeq" id="XP_037194987.1">
    <property type="nucleotide sequence ID" value="XM_037332859.1"/>
</dbReference>
<evidence type="ECO:0000256" key="5">
    <source>
        <dbReference type="ARBA" id="ARBA00022833"/>
    </source>
</evidence>
<evidence type="ECO:0000256" key="9">
    <source>
        <dbReference type="SAM" id="MobiDB-lite"/>
    </source>
</evidence>
<keyword evidence="7 10" id="KW-0472">Membrane</keyword>